<keyword evidence="1" id="KW-0472">Membrane</keyword>
<comment type="caution">
    <text evidence="2">The sequence shown here is derived from an EMBL/GenBank/DDBJ whole genome shotgun (WGS) entry which is preliminary data.</text>
</comment>
<name>A0ABU5FSA0_9STRE</name>
<dbReference type="Proteomes" id="UP001272345">
    <property type="component" value="Unassembled WGS sequence"/>
</dbReference>
<evidence type="ECO:0000313" key="3">
    <source>
        <dbReference type="Proteomes" id="UP001272345"/>
    </source>
</evidence>
<keyword evidence="1" id="KW-1133">Transmembrane helix</keyword>
<evidence type="ECO:0000256" key="1">
    <source>
        <dbReference type="SAM" id="Phobius"/>
    </source>
</evidence>
<proteinExistence type="predicted"/>
<reference evidence="2 3" key="1">
    <citation type="submission" date="2023-11" db="EMBL/GenBank/DDBJ databases">
        <title>Streptococcus wuxiensis sp. nov., Streptococcus jiangnanensis sp. nov., Streptococcus fermentans sp. nov., three novel members of the genus Streptococcus isolated from breast milk.</title>
        <authorList>
            <person name="Zhou Y."/>
            <person name="Yang B."/>
        </authorList>
    </citation>
    <scope>NUCLEOTIDE SEQUENCE [LARGE SCALE GENOMIC DNA]</scope>
    <source>
        <strain evidence="2 3">21WXBC0057M1</strain>
    </source>
</reference>
<dbReference type="RefSeq" id="WP_223333853.1">
    <property type="nucleotide sequence ID" value="NZ_JAXHDO010000003.1"/>
</dbReference>
<gene>
    <name evidence="2" type="ORF">SPC83_05390</name>
</gene>
<accession>A0ABU5FSA0</accession>
<feature type="transmembrane region" description="Helical" evidence="1">
    <location>
        <begin position="27"/>
        <end position="45"/>
    </location>
</feature>
<organism evidence="2 3">
    <name type="scientific">Streptococcus wuxiensis</name>
    <dbReference type="NCBI Taxonomy" id="3095078"/>
    <lineage>
        <taxon>Bacteria</taxon>
        <taxon>Bacillati</taxon>
        <taxon>Bacillota</taxon>
        <taxon>Bacilli</taxon>
        <taxon>Lactobacillales</taxon>
        <taxon>Streptococcaceae</taxon>
        <taxon>Streptococcus</taxon>
    </lineage>
</organism>
<protein>
    <submittedName>
        <fullName evidence="2">Uncharacterized protein</fullName>
    </submittedName>
</protein>
<evidence type="ECO:0000313" key="2">
    <source>
        <dbReference type="EMBL" id="MDY4337566.1"/>
    </source>
</evidence>
<dbReference type="EMBL" id="JAXHDO010000003">
    <property type="protein sequence ID" value="MDY4337566.1"/>
    <property type="molecule type" value="Genomic_DNA"/>
</dbReference>
<keyword evidence="3" id="KW-1185">Reference proteome</keyword>
<keyword evidence="1" id="KW-0812">Transmembrane</keyword>
<sequence length="47" mass="5494">MYLVIGIVSAFIREFVALCVKLKWLCMFFYGLLFLALLLSYKGILWS</sequence>